<organism evidence="1 2">
    <name type="scientific">Rotaria magnacalcarata</name>
    <dbReference type="NCBI Taxonomy" id="392030"/>
    <lineage>
        <taxon>Eukaryota</taxon>
        <taxon>Metazoa</taxon>
        <taxon>Spiralia</taxon>
        <taxon>Gnathifera</taxon>
        <taxon>Rotifera</taxon>
        <taxon>Eurotatoria</taxon>
        <taxon>Bdelloidea</taxon>
        <taxon>Philodinida</taxon>
        <taxon>Philodinidae</taxon>
        <taxon>Rotaria</taxon>
    </lineage>
</organism>
<gene>
    <name evidence="1" type="ORF">BYL167_LOCUS63484</name>
</gene>
<proteinExistence type="predicted"/>
<sequence length="70" mass="8308">MLEDGVVHLIKPLLTKFDRLLSFSLEHELSLTWLFILLQRLFANSSSPLARWTLRWFFHAMKLPDSHVED</sequence>
<protein>
    <submittedName>
        <fullName evidence="1">Uncharacterized protein</fullName>
    </submittedName>
</protein>
<accession>A0A8S3EZD8</accession>
<dbReference type="EMBL" id="CAJOBH010236735">
    <property type="protein sequence ID" value="CAF5093738.1"/>
    <property type="molecule type" value="Genomic_DNA"/>
</dbReference>
<reference evidence="1" key="1">
    <citation type="submission" date="2021-02" db="EMBL/GenBank/DDBJ databases">
        <authorList>
            <person name="Nowell W R."/>
        </authorList>
    </citation>
    <scope>NUCLEOTIDE SEQUENCE</scope>
</reference>
<name>A0A8S3EZD8_9BILA</name>
<dbReference type="Proteomes" id="UP000681967">
    <property type="component" value="Unassembled WGS sequence"/>
</dbReference>
<evidence type="ECO:0000313" key="2">
    <source>
        <dbReference type="Proteomes" id="UP000681967"/>
    </source>
</evidence>
<feature type="non-terminal residue" evidence="1">
    <location>
        <position position="1"/>
    </location>
</feature>
<comment type="caution">
    <text evidence="1">The sequence shown here is derived from an EMBL/GenBank/DDBJ whole genome shotgun (WGS) entry which is preliminary data.</text>
</comment>
<dbReference type="AlphaFoldDB" id="A0A8S3EZD8"/>
<evidence type="ECO:0000313" key="1">
    <source>
        <dbReference type="EMBL" id="CAF5093738.1"/>
    </source>
</evidence>